<dbReference type="SUPFAM" id="SSF52172">
    <property type="entry name" value="CheY-like"/>
    <property type="match status" value="1"/>
</dbReference>
<evidence type="ECO:0000259" key="3">
    <source>
        <dbReference type="PROSITE" id="PS50110"/>
    </source>
</evidence>
<sequence>MTIRKPARLLLVDDDPGLLKLLGMRLVSEGYSVLTAESGPEALRTLSRDKVDLVVSDLRMDEMDGLQLFSEIQKVQPGMPVIILTAHGSIPDAVAATQQGVFSFLTKPVDKDASV</sequence>
<dbReference type="PANTHER" id="PTHR44591">
    <property type="entry name" value="STRESS RESPONSE REGULATOR PROTEIN 1"/>
    <property type="match status" value="1"/>
</dbReference>
<accession>A0A7H4PN83</accession>
<name>A0A7H4PN83_9ENTR</name>
<keyword evidence="4" id="KW-0418">Kinase</keyword>
<evidence type="ECO:0000256" key="1">
    <source>
        <dbReference type="ARBA" id="ARBA00022553"/>
    </source>
</evidence>
<protein>
    <submittedName>
        <fullName evidence="4">Sensory histidine kinase YfhA</fullName>
    </submittedName>
</protein>
<dbReference type="InterPro" id="IPR001789">
    <property type="entry name" value="Sig_transdc_resp-reg_receiver"/>
</dbReference>
<evidence type="ECO:0000313" key="4">
    <source>
        <dbReference type="EMBL" id="STW79856.1"/>
    </source>
</evidence>
<dbReference type="Gene3D" id="3.40.50.2300">
    <property type="match status" value="1"/>
</dbReference>
<evidence type="ECO:0000313" key="5">
    <source>
        <dbReference type="Proteomes" id="UP000254863"/>
    </source>
</evidence>
<dbReference type="EMBL" id="UGMS01000004">
    <property type="protein sequence ID" value="STW79856.1"/>
    <property type="molecule type" value="Genomic_DNA"/>
</dbReference>
<comment type="caution">
    <text evidence="4">The sequence shown here is derived from an EMBL/GenBank/DDBJ whole genome shotgun (WGS) entry which is preliminary data.</text>
</comment>
<keyword evidence="4" id="KW-0808">Transferase</keyword>
<proteinExistence type="predicted"/>
<organism evidence="4 5">
    <name type="scientific">Klebsiella michiganensis</name>
    <dbReference type="NCBI Taxonomy" id="1134687"/>
    <lineage>
        <taxon>Bacteria</taxon>
        <taxon>Pseudomonadati</taxon>
        <taxon>Pseudomonadota</taxon>
        <taxon>Gammaproteobacteria</taxon>
        <taxon>Enterobacterales</taxon>
        <taxon>Enterobacteriaceae</taxon>
        <taxon>Klebsiella/Raoultella group</taxon>
        <taxon>Klebsiella</taxon>
    </lineage>
</organism>
<dbReference type="PANTHER" id="PTHR44591:SF3">
    <property type="entry name" value="RESPONSE REGULATORY DOMAIN-CONTAINING PROTEIN"/>
    <property type="match status" value="1"/>
</dbReference>
<feature type="modified residue" description="4-aspartylphosphate" evidence="2">
    <location>
        <position position="57"/>
    </location>
</feature>
<gene>
    <name evidence="4" type="primary">qseF_4</name>
    <name evidence="4" type="ORF">NCTC11685_07203</name>
</gene>
<dbReference type="InterPro" id="IPR011006">
    <property type="entry name" value="CheY-like_superfamily"/>
</dbReference>
<keyword evidence="1 2" id="KW-0597">Phosphoprotein</keyword>
<dbReference type="Proteomes" id="UP000254863">
    <property type="component" value="Unassembled WGS sequence"/>
</dbReference>
<dbReference type="GO" id="GO:0000160">
    <property type="term" value="P:phosphorelay signal transduction system"/>
    <property type="evidence" value="ECO:0007669"/>
    <property type="project" value="InterPro"/>
</dbReference>
<dbReference type="AlphaFoldDB" id="A0A7H4PN83"/>
<dbReference type="InterPro" id="IPR050595">
    <property type="entry name" value="Bact_response_regulator"/>
</dbReference>
<evidence type="ECO:0000256" key="2">
    <source>
        <dbReference type="PROSITE-ProRule" id="PRU00169"/>
    </source>
</evidence>
<dbReference type="GO" id="GO:0016301">
    <property type="term" value="F:kinase activity"/>
    <property type="evidence" value="ECO:0007669"/>
    <property type="project" value="UniProtKB-KW"/>
</dbReference>
<dbReference type="PROSITE" id="PS50110">
    <property type="entry name" value="RESPONSE_REGULATORY"/>
    <property type="match status" value="1"/>
</dbReference>
<feature type="domain" description="Response regulatory" evidence="3">
    <location>
        <begin position="8"/>
        <end position="115"/>
    </location>
</feature>
<dbReference type="Pfam" id="PF00072">
    <property type="entry name" value="Response_reg"/>
    <property type="match status" value="1"/>
</dbReference>
<dbReference type="SMART" id="SM00448">
    <property type="entry name" value="REC"/>
    <property type="match status" value="1"/>
</dbReference>
<reference evidence="4 5" key="1">
    <citation type="submission" date="2018-06" db="EMBL/GenBank/DDBJ databases">
        <authorList>
            <consortium name="Pathogen Informatics"/>
            <person name="Doyle S."/>
        </authorList>
    </citation>
    <scope>NUCLEOTIDE SEQUENCE [LARGE SCALE GENOMIC DNA]</scope>
    <source>
        <strain evidence="4 5">NCTC11685</strain>
    </source>
</reference>